<organism evidence="2 3">
    <name type="scientific">Nocardiopsis suaedae</name>
    <dbReference type="NCBI Taxonomy" id="3018444"/>
    <lineage>
        <taxon>Bacteria</taxon>
        <taxon>Bacillati</taxon>
        <taxon>Actinomycetota</taxon>
        <taxon>Actinomycetes</taxon>
        <taxon>Streptosporangiales</taxon>
        <taxon>Nocardiopsidaceae</taxon>
        <taxon>Nocardiopsis</taxon>
    </lineage>
</organism>
<evidence type="ECO:0000313" key="3">
    <source>
        <dbReference type="Proteomes" id="UP001165685"/>
    </source>
</evidence>
<protein>
    <submittedName>
        <fullName evidence="2">Uncharacterized protein</fullName>
    </submittedName>
</protein>
<comment type="caution">
    <text evidence="2">The sequence shown here is derived from an EMBL/GenBank/DDBJ whole genome shotgun (WGS) entry which is preliminary data.</text>
</comment>
<sequence>MDIETAPRTDPDLARCPGCGRPDGTDEQVVSRHRVSFGTVAYTRCACGRLSVRTERADVFLVR</sequence>
<feature type="region of interest" description="Disordered" evidence="1">
    <location>
        <begin position="1"/>
        <end position="20"/>
    </location>
</feature>
<dbReference type="RefSeq" id="WP_270680741.1">
    <property type="nucleotide sequence ID" value="NZ_JAQFWP010000072.1"/>
</dbReference>
<proteinExistence type="predicted"/>
<dbReference type="EMBL" id="JAQFWP010000072">
    <property type="protein sequence ID" value="MDA2808130.1"/>
    <property type="molecule type" value="Genomic_DNA"/>
</dbReference>
<evidence type="ECO:0000313" key="2">
    <source>
        <dbReference type="EMBL" id="MDA2808130.1"/>
    </source>
</evidence>
<reference evidence="2" key="1">
    <citation type="submission" date="2023-01" db="EMBL/GenBank/DDBJ databases">
        <title>Draft genome sequence of Nocardiopsis sp. LSu2-4 isolated from halophytes.</title>
        <authorList>
            <person name="Duangmal K."/>
            <person name="Chantavorakit T."/>
        </authorList>
    </citation>
    <scope>NUCLEOTIDE SEQUENCE</scope>
    <source>
        <strain evidence="2">LSu2-4</strain>
    </source>
</reference>
<feature type="compositionally biased region" description="Basic and acidic residues" evidence="1">
    <location>
        <begin position="1"/>
        <end position="13"/>
    </location>
</feature>
<accession>A0ABT4TV94</accession>
<gene>
    <name evidence="2" type="ORF">O4U47_26715</name>
</gene>
<keyword evidence="3" id="KW-1185">Reference proteome</keyword>
<evidence type="ECO:0000256" key="1">
    <source>
        <dbReference type="SAM" id="MobiDB-lite"/>
    </source>
</evidence>
<dbReference type="Proteomes" id="UP001165685">
    <property type="component" value="Unassembled WGS sequence"/>
</dbReference>
<name>A0ABT4TV94_9ACTN</name>